<sequence length="573" mass="62981">MNTSISTRANLNVLIVARSNQFVKSTPYSPLNGFKATKIRLNDEAFAFWWLVDDAVLSPLPLIRETEILLPVVLYGKCIPCEFTKHFGGRIELSRFFLPPSFKHGGKGVHRTSKSTPPISMNIYRLIGVSQLISSATASPSSTSITAGSLQRASSFGWASPTPTYAKACTSLAFAVRGSQHRPSCKYQSTTVRQLFLLSSSTPTRLTSVNAEVDEEDDVRLTPGTYATSSSAERQVDNEIEENASMAFASTDKNEPHLSPELKDAEVAYEVALAASAAHAMADAAMKESKQSMAASLEREKEMQWIQNHEDEVSVADKVEKSKLAEKNQRALLEARFAMENKTRQSKAEQNQRALLEARFEMENKAKVQSQTKVEEEKAEEQMDWMESEARAATMGGHEMLSINVASAAASASLAAAHAFAEVEEEEESTVPVGAASMLAETAERMILGEDIAFEQAAEKEEYDTALVPIVEPEELTVLRKHVQQIAIEETKNKLLKKNGNDEDNTAGIASSEAEGEKQTTEFNKGDNVIKRALENGVLRRVKHKRRLLAAALILVLSRRLVLLFAGNASRLL</sequence>
<reference evidence="2 3" key="2">
    <citation type="journal article" date="2008" name="Nature">
        <title>The Phaeodactylum genome reveals the evolutionary history of diatom genomes.</title>
        <authorList>
            <person name="Bowler C."/>
            <person name="Allen A.E."/>
            <person name="Badger J.H."/>
            <person name="Grimwood J."/>
            <person name="Jabbari K."/>
            <person name="Kuo A."/>
            <person name="Maheswari U."/>
            <person name="Martens C."/>
            <person name="Maumus F."/>
            <person name="Otillar R.P."/>
            <person name="Rayko E."/>
            <person name="Salamov A."/>
            <person name="Vandepoele K."/>
            <person name="Beszteri B."/>
            <person name="Gruber A."/>
            <person name="Heijde M."/>
            <person name="Katinka M."/>
            <person name="Mock T."/>
            <person name="Valentin K."/>
            <person name="Verret F."/>
            <person name="Berges J.A."/>
            <person name="Brownlee C."/>
            <person name="Cadoret J.P."/>
            <person name="Chiovitti A."/>
            <person name="Choi C.J."/>
            <person name="Coesel S."/>
            <person name="De Martino A."/>
            <person name="Detter J.C."/>
            <person name="Durkin C."/>
            <person name="Falciatore A."/>
            <person name="Fournet J."/>
            <person name="Haruta M."/>
            <person name="Huysman M.J."/>
            <person name="Jenkins B.D."/>
            <person name="Jiroutova K."/>
            <person name="Jorgensen R.E."/>
            <person name="Joubert Y."/>
            <person name="Kaplan A."/>
            <person name="Kroger N."/>
            <person name="Kroth P.G."/>
            <person name="La Roche J."/>
            <person name="Lindquist E."/>
            <person name="Lommer M."/>
            <person name="Martin-Jezequel V."/>
            <person name="Lopez P.J."/>
            <person name="Lucas S."/>
            <person name="Mangogna M."/>
            <person name="McGinnis K."/>
            <person name="Medlin L.K."/>
            <person name="Montsant A."/>
            <person name="Oudot-Le Secq M.P."/>
            <person name="Napoli C."/>
            <person name="Obornik M."/>
            <person name="Parker M.S."/>
            <person name="Petit J.L."/>
            <person name="Porcel B.M."/>
            <person name="Poulsen N."/>
            <person name="Robison M."/>
            <person name="Rychlewski L."/>
            <person name="Rynearson T.A."/>
            <person name="Schmutz J."/>
            <person name="Shapiro H."/>
            <person name="Siaut M."/>
            <person name="Stanley M."/>
            <person name="Sussman M.R."/>
            <person name="Taylor A.R."/>
            <person name="Vardi A."/>
            <person name="von Dassow P."/>
            <person name="Vyverman W."/>
            <person name="Willis A."/>
            <person name="Wyrwicz L.S."/>
            <person name="Rokhsar D.S."/>
            <person name="Weissenbach J."/>
            <person name="Armbrust E.V."/>
            <person name="Green B.R."/>
            <person name="Van de Peer Y."/>
            <person name="Grigoriev I.V."/>
        </authorList>
    </citation>
    <scope>NUCLEOTIDE SEQUENCE [LARGE SCALE GENOMIC DNA]</scope>
    <source>
        <strain evidence="2 3">CCMP1335</strain>
    </source>
</reference>
<protein>
    <submittedName>
        <fullName evidence="2">Uncharacterized protein</fullName>
    </submittedName>
</protein>
<organism evidence="2 3">
    <name type="scientific">Thalassiosira pseudonana</name>
    <name type="common">Marine diatom</name>
    <name type="synonym">Cyclotella nana</name>
    <dbReference type="NCBI Taxonomy" id="35128"/>
    <lineage>
        <taxon>Eukaryota</taxon>
        <taxon>Sar</taxon>
        <taxon>Stramenopiles</taxon>
        <taxon>Ochrophyta</taxon>
        <taxon>Bacillariophyta</taxon>
        <taxon>Coscinodiscophyceae</taxon>
        <taxon>Thalassiosirophycidae</taxon>
        <taxon>Thalassiosirales</taxon>
        <taxon>Thalassiosiraceae</taxon>
        <taxon>Thalassiosira</taxon>
    </lineage>
</organism>
<dbReference type="EMBL" id="CP001160">
    <property type="protein sequence ID" value="ACI64793.1"/>
    <property type="molecule type" value="Genomic_DNA"/>
</dbReference>
<dbReference type="GeneID" id="7446209"/>
<dbReference type="PaxDb" id="35128-Thaps23378"/>
<accession>B5YMD9</accession>
<dbReference type="HOGENOM" id="CLU_476118_0_0_1"/>
<dbReference type="AlphaFoldDB" id="B5YMD9"/>
<feature type="region of interest" description="Disordered" evidence="1">
    <location>
        <begin position="497"/>
        <end position="523"/>
    </location>
</feature>
<dbReference type="RefSeq" id="XP_002296076.1">
    <property type="nucleotide sequence ID" value="XM_002296040.1"/>
</dbReference>
<evidence type="ECO:0000256" key="1">
    <source>
        <dbReference type="SAM" id="MobiDB-lite"/>
    </source>
</evidence>
<proteinExistence type="predicted"/>
<gene>
    <name evidence="2" type="ORF">THAPS_23378</name>
</gene>
<dbReference type="Proteomes" id="UP000001449">
    <property type="component" value="Chromosome 7"/>
</dbReference>
<name>B5YMD9_THAPS</name>
<keyword evidence="3" id="KW-1185">Reference proteome</keyword>
<reference evidence="2 3" key="1">
    <citation type="journal article" date="2004" name="Science">
        <title>The genome of the diatom Thalassiosira pseudonana: ecology, evolution, and metabolism.</title>
        <authorList>
            <person name="Armbrust E.V."/>
            <person name="Berges J.A."/>
            <person name="Bowler C."/>
            <person name="Green B.R."/>
            <person name="Martinez D."/>
            <person name="Putnam N.H."/>
            <person name="Zhou S."/>
            <person name="Allen A.E."/>
            <person name="Apt K.E."/>
            <person name="Bechner M."/>
            <person name="Brzezinski M.A."/>
            <person name="Chaal B.K."/>
            <person name="Chiovitti A."/>
            <person name="Davis A.K."/>
            <person name="Demarest M.S."/>
            <person name="Detter J.C."/>
            <person name="Glavina T."/>
            <person name="Goodstein D."/>
            <person name="Hadi M.Z."/>
            <person name="Hellsten U."/>
            <person name="Hildebrand M."/>
            <person name="Jenkins B.D."/>
            <person name="Jurka J."/>
            <person name="Kapitonov V.V."/>
            <person name="Kroger N."/>
            <person name="Lau W.W."/>
            <person name="Lane T.W."/>
            <person name="Larimer F.W."/>
            <person name="Lippmeier J.C."/>
            <person name="Lucas S."/>
            <person name="Medina M."/>
            <person name="Montsant A."/>
            <person name="Obornik M."/>
            <person name="Parker M.S."/>
            <person name="Palenik B."/>
            <person name="Pazour G.J."/>
            <person name="Richardson P.M."/>
            <person name="Rynearson T.A."/>
            <person name="Saito M.A."/>
            <person name="Schwartz D.C."/>
            <person name="Thamatrakoln K."/>
            <person name="Valentin K."/>
            <person name="Vardi A."/>
            <person name="Wilkerson F.P."/>
            <person name="Rokhsar D.S."/>
        </authorList>
    </citation>
    <scope>NUCLEOTIDE SEQUENCE [LARGE SCALE GENOMIC DNA]</scope>
    <source>
        <strain evidence="2 3">CCMP1335</strain>
    </source>
</reference>
<dbReference type="InParanoid" id="B5YMD9"/>
<dbReference type="KEGG" id="tps:THAPS_23378"/>
<evidence type="ECO:0000313" key="2">
    <source>
        <dbReference type="EMBL" id="ACI64793.1"/>
    </source>
</evidence>
<evidence type="ECO:0000313" key="3">
    <source>
        <dbReference type="Proteomes" id="UP000001449"/>
    </source>
</evidence>